<evidence type="ECO:0000256" key="6">
    <source>
        <dbReference type="ARBA" id="ARBA00093546"/>
    </source>
</evidence>
<accession>A0AAD6SF45</accession>
<evidence type="ECO:0000313" key="9">
    <source>
        <dbReference type="Proteomes" id="UP001218188"/>
    </source>
</evidence>
<dbReference type="Pfam" id="PF01185">
    <property type="entry name" value="Hydrophobin"/>
    <property type="match status" value="1"/>
</dbReference>
<evidence type="ECO:0000256" key="2">
    <source>
        <dbReference type="ARBA" id="ARBA00010446"/>
    </source>
</evidence>
<protein>
    <recommendedName>
        <fullName evidence="7">Hydrophobin</fullName>
    </recommendedName>
</protein>
<feature type="signal peptide" evidence="7">
    <location>
        <begin position="1"/>
        <end position="20"/>
    </location>
</feature>
<comment type="subunit">
    <text evidence="6">Self-assembles to form functional amyloid fibrils called rodlets. Self-assembly into fibrillar rodlets occurs spontaneously at hydrophobic:hydrophilic interfaces and the rodlets further associate laterally to form amphipathic monolayers.</text>
</comment>
<name>A0AAD6SF45_9AGAR</name>
<feature type="chain" id="PRO_5041769759" description="Hydrophobin" evidence="7">
    <location>
        <begin position="21"/>
        <end position="99"/>
    </location>
</feature>
<dbReference type="GO" id="GO:0005199">
    <property type="term" value="F:structural constituent of cell wall"/>
    <property type="evidence" value="ECO:0007669"/>
    <property type="project" value="InterPro"/>
</dbReference>
<dbReference type="Proteomes" id="UP001218188">
    <property type="component" value="Unassembled WGS sequence"/>
</dbReference>
<comment type="subcellular location">
    <subcellularLocation>
        <location evidence="1 7">Secreted</location>
        <location evidence="1 7">Cell wall</location>
    </subcellularLocation>
</comment>
<keyword evidence="5 7" id="KW-1015">Disulfide bond</keyword>
<evidence type="ECO:0000256" key="1">
    <source>
        <dbReference type="ARBA" id="ARBA00004191"/>
    </source>
</evidence>
<keyword evidence="7" id="KW-0732">Signal</keyword>
<sequence>MFPKICVIAASLLFTCAVTASPLTPRFSTECCANFGSSNDPSVMALLGVLGVPIPDPPTFVGISCSSYDGTTPCNGFIFGCNDVYGGGLIAVGCGGLPN</sequence>
<proteinExistence type="inferred from homology"/>
<evidence type="ECO:0000256" key="3">
    <source>
        <dbReference type="ARBA" id="ARBA00022512"/>
    </source>
</evidence>
<evidence type="ECO:0000313" key="8">
    <source>
        <dbReference type="EMBL" id="KAJ7024925.1"/>
    </source>
</evidence>
<evidence type="ECO:0000256" key="5">
    <source>
        <dbReference type="ARBA" id="ARBA00023157"/>
    </source>
</evidence>
<dbReference type="CDD" id="cd23507">
    <property type="entry name" value="hydrophobin_I"/>
    <property type="match status" value="1"/>
</dbReference>
<dbReference type="InterPro" id="IPR001338">
    <property type="entry name" value="Class_I_Hydrophobin"/>
</dbReference>
<dbReference type="AlphaFoldDB" id="A0AAD6SF45"/>
<keyword evidence="3 7" id="KW-0134">Cell wall</keyword>
<comment type="similarity">
    <text evidence="2 7">Belongs to the fungal hydrophobin family.</text>
</comment>
<organism evidence="8 9">
    <name type="scientific">Mycena alexandri</name>
    <dbReference type="NCBI Taxonomy" id="1745969"/>
    <lineage>
        <taxon>Eukaryota</taxon>
        <taxon>Fungi</taxon>
        <taxon>Dikarya</taxon>
        <taxon>Basidiomycota</taxon>
        <taxon>Agaricomycotina</taxon>
        <taxon>Agaricomycetes</taxon>
        <taxon>Agaricomycetidae</taxon>
        <taxon>Agaricales</taxon>
        <taxon>Marasmiineae</taxon>
        <taxon>Mycenaceae</taxon>
        <taxon>Mycena</taxon>
    </lineage>
</organism>
<comment type="caution">
    <text evidence="8">The sequence shown here is derived from an EMBL/GenBank/DDBJ whole genome shotgun (WGS) entry which is preliminary data.</text>
</comment>
<evidence type="ECO:0000256" key="7">
    <source>
        <dbReference type="RuleBase" id="RU365009"/>
    </source>
</evidence>
<reference evidence="8" key="1">
    <citation type="submission" date="2023-03" db="EMBL/GenBank/DDBJ databases">
        <title>Massive genome expansion in bonnet fungi (Mycena s.s.) driven by repeated elements and novel gene families across ecological guilds.</title>
        <authorList>
            <consortium name="Lawrence Berkeley National Laboratory"/>
            <person name="Harder C.B."/>
            <person name="Miyauchi S."/>
            <person name="Viragh M."/>
            <person name="Kuo A."/>
            <person name="Thoen E."/>
            <person name="Andreopoulos B."/>
            <person name="Lu D."/>
            <person name="Skrede I."/>
            <person name="Drula E."/>
            <person name="Henrissat B."/>
            <person name="Morin E."/>
            <person name="Kohler A."/>
            <person name="Barry K."/>
            <person name="LaButti K."/>
            <person name="Morin E."/>
            <person name="Salamov A."/>
            <person name="Lipzen A."/>
            <person name="Mereny Z."/>
            <person name="Hegedus B."/>
            <person name="Baldrian P."/>
            <person name="Stursova M."/>
            <person name="Weitz H."/>
            <person name="Taylor A."/>
            <person name="Grigoriev I.V."/>
            <person name="Nagy L.G."/>
            <person name="Martin F."/>
            <person name="Kauserud H."/>
        </authorList>
    </citation>
    <scope>NUCLEOTIDE SEQUENCE</scope>
    <source>
        <strain evidence="8">CBHHK200</strain>
    </source>
</reference>
<keyword evidence="4 7" id="KW-0964">Secreted</keyword>
<keyword evidence="9" id="KW-1185">Reference proteome</keyword>
<dbReference type="EMBL" id="JARJCM010000162">
    <property type="protein sequence ID" value="KAJ7024925.1"/>
    <property type="molecule type" value="Genomic_DNA"/>
</dbReference>
<evidence type="ECO:0000256" key="4">
    <source>
        <dbReference type="ARBA" id="ARBA00022525"/>
    </source>
</evidence>
<dbReference type="GO" id="GO:0009277">
    <property type="term" value="C:fungal-type cell wall"/>
    <property type="evidence" value="ECO:0007669"/>
    <property type="project" value="InterPro"/>
</dbReference>
<gene>
    <name evidence="8" type="ORF">C8F04DRAFT_1130230</name>
</gene>